<evidence type="ECO:0000313" key="17">
    <source>
        <dbReference type="EMBL" id="MED6113021.1"/>
    </source>
</evidence>
<keyword evidence="6 13" id="KW-0964">Secreted</keyword>
<feature type="domain" description="Plastocyanin-like" evidence="15">
    <location>
        <begin position="423"/>
        <end position="557"/>
    </location>
</feature>
<feature type="signal peptide" evidence="13">
    <location>
        <begin position="1"/>
        <end position="24"/>
    </location>
</feature>
<comment type="similarity">
    <text evidence="3 13">Belongs to the multicopper oxidase family.</text>
</comment>
<evidence type="ECO:0000256" key="2">
    <source>
        <dbReference type="ARBA" id="ARBA00004271"/>
    </source>
</evidence>
<comment type="cofactor">
    <cofactor evidence="13">
        <name>Cu cation</name>
        <dbReference type="ChEBI" id="CHEBI:23378"/>
    </cofactor>
    <text evidence="13">Binds 4 Cu cations per monomer.</text>
</comment>
<evidence type="ECO:0000256" key="5">
    <source>
        <dbReference type="ARBA" id="ARBA00022523"/>
    </source>
</evidence>
<name>A0ABU6QN36_9FABA</name>
<evidence type="ECO:0000256" key="13">
    <source>
        <dbReference type="RuleBase" id="RU361119"/>
    </source>
</evidence>
<dbReference type="InterPro" id="IPR002355">
    <property type="entry name" value="Cu_oxidase_Cu_BS"/>
</dbReference>
<feature type="domain" description="Plastocyanin-like" evidence="16">
    <location>
        <begin position="34"/>
        <end position="145"/>
    </location>
</feature>
<dbReference type="InterPro" id="IPR034289">
    <property type="entry name" value="CuRO_3_LCC"/>
</dbReference>
<keyword evidence="7 13" id="KW-0479">Metal-binding</keyword>
<dbReference type="CDD" id="cd13849">
    <property type="entry name" value="CuRO_1_LCC_plant"/>
    <property type="match status" value="1"/>
</dbReference>
<evidence type="ECO:0000259" key="16">
    <source>
        <dbReference type="Pfam" id="PF07732"/>
    </source>
</evidence>
<keyword evidence="10 13" id="KW-0186">Copper</keyword>
<sequence length="575" mass="64422">MMRISRLLQFLGILFLNVLLTTQALRHRKFVVRDAPFTKLCSTKNILTVNGQFPGPTLYVSKGETIIVDVYNRANYNITIHWHGVNQPRYPWSDGPEFITQCPIQPGGKFSQRVIFSEEEGTLWWHAHSDWSRATVHGAIVVKPAAGNTYPFPKPHREVPLILGEWWKEDVVKVFDDLVTTGGDAAISDSYLINGQPGDLHPCSSNDTFKLNVEHGKTYLLRMINAAMQDLLFFAIANHQLTVVGTDGSYVKPFKVEYITISPGQTMDVLLEANQPPLDRYYMAAKAYSSALNVVFDNTTTTAILQYKGKYIPSSSRTRTPHMPSLPSFNDTNSSVNIISQMRSLADEAHPINVPMNITTNLFYTVSINTLPCPNGSICKGPSGNLFAASMNNNSFQLPSKNNVNSILQAYYNNISGVFTENFPDVPPQLFDFTGSNLSKFLRTPSVDTEVKVLEYGSTVELVIQGTNLLAGTEHPMHLHGHSFYVVGWGFGNYNKDKDPLNYNLVNPPYQNTVAVPKNGWVAIRFQTKNPGVWFMHCHLERHVSWGMAVTFIVKNGNNPEQQMLPPPPDMPRCY</sequence>
<dbReference type="SUPFAM" id="SSF49503">
    <property type="entry name" value="Cupredoxins"/>
    <property type="match status" value="3"/>
</dbReference>
<reference evidence="17 18" key="1">
    <citation type="journal article" date="2023" name="Plants (Basel)">
        <title>Bridging the Gap: Combining Genomics and Transcriptomics Approaches to Understand Stylosanthes scabra, an Orphan Legume from the Brazilian Caatinga.</title>
        <authorList>
            <person name="Ferreira-Neto J.R.C."/>
            <person name="da Silva M.D."/>
            <person name="Binneck E."/>
            <person name="de Melo N.F."/>
            <person name="da Silva R.H."/>
            <person name="de Melo A.L.T.M."/>
            <person name="Pandolfi V."/>
            <person name="Bustamante F.O."/>
            <person name="Brasileiro-Vidal A.C."/>
            <person name="Benko-Iseppon A.M."/>
        </authorList>
    </citation>
    <scope>NUCLEOTIDE SEQUENCE [LARGE SCALE GENOMIC DNA]</scope>
    <source>
        <tissue evidence="17">Leaves</tissue>
    </source>
</reference>
<dbReference type="InterPro" id="IPR011706">
    <property type="entry name" value="Cu-oxidase_C"/>
</dbReference>
<evidence type="ECO:0000256" key="3">
    <source>
        <dbReference type="ARBA" id="ARBA00010609"/>
    </source>
</evidence>
<evidence type="ECO:0000256" key="6">
    <source>
        <dbReference type="ARBA" id="ARBA00022525"/>
    </source>
</evidence>
<dbReference type="Pfam" id="PF00394">
    <property type="entry name" value="Cu-oxidase"/>
    <property type="match status" value="1"/>
</dbReference>
<keyword evidence="8 13" id="KW-0677">Repeat</keyword>
<protein>
    <recommendedName>
        <fullName evidence="4 13">Laccase</fullName>
        <ecNumber evidence="4 13">1.10.3.2</ecNumber>
    </recommendedName>
    <alternativeName>
        <fullName evidence="13">Benzenediol:oxygen oxidoreductase</fullName>
    </alternativeName>
    <alternativeName>
        <fullName evidence="13">Diphenol oxidase</fullName>
    </alternativeName>
    <alternativeName>
        <fullName evidence="13">Urishiol oxidase</fullName>
    </alternativeName>
</protein>
<evidence type="ECO:0000313" key="18">
    <source>
        <dbReference type="Proteomes" id="UP001341840"/>
    </source>
</evidence>
<dbReference type="Pfam" id="PF07732">
    <property type="entry name" value="Cu-oxidase_3"/>
    <property type="match status" value="1"/>
</dbReference>
<dbReference type="EC" id="1.10.3.2" evidence="4 13"/>
<keyword evidence="9 13" id="KW-0560">Oxidoreductase</keyword>
<evidence type="ECO:0000256" key="4">
    <source>
        <dbReference type="ARBA" id="ARBA00012297"/>
    </source>
</evidence>
<evidence type="ECO:0000256" key="11">
    <source>
        <dbReference type="ARBA" id="ARBA00023180"/>
    </source>
</evidence>
<dbReference type="Proteomes" id="UP001341840">
    <property type="component" value="Unassembled WGS sequence"/>
</dbReference>
<dbReference type="PROSITE" id="PS00080">
    <property type="entry name" value="MULTICOPPER_OXIDASE2"/>
    <property type="match status" value="1"/>
</dbReference>
<keyword evidence="13" id="KW-0732">Signal</keyword>
<dbReference type="InterPro" id="IPR034288">
    <property type="entry name" value="CuRO_1_LCC"/>
</dbReference>
<feature type="domain" description="Plastocyanin-like" evidence="14">
    <location>
        <begin position="158"/>
        <end position="309"/>
    </location>
</feature>
<keyword evidence="18" id="KW-1185">Reference proteome</keyword>
<dbReference type="CDD" id="cd13897">
    <property type="entry name" value="CuRO_3_LCC_plant"/>
    <property type="match status" value="1"/>
</dbReference>
<gene>
    <name evidence="17" type="ORF">PIB30_067188</name>
</gene>
<dbReference type="PANTHER" id="PTHR11709:SF443">
    <property type="entry name" value="LACCASE-15"/>
    <property type="match status" value="1"/>
</dbReference>
<dbReference type="Gene3D" id="2.60.40.420">
    <property type="entry name" value="Cupredoxins - blue copper proteins"/>
    <property type="match status" value="3"/>
</dbReference>
<keyword evidence="12 13" id="KW-0439">Lignin degradation</keyword>
<evidence type="ECO:0000256" key="8">
    <source>
        <dbReference type="ARBA" id="ARBA00022737"/>
    </source>
</evidence>
<comment type="caution">
    <text evidence="17">The sequence shown here is derived from an EMBL/GenBank/DDBJ whole genome shotgun (WGS) entry which is preliminary data.</text>
</comment>
<dbReference type="InterPro" id="IPR034285">
    <property type="entry name" value="CuRO_2_LCC"/>
</dbReference>
<evidence type="ECO:0000259" key="14">
    <source>
        <dbReference type="Pfam" id="PF00394"/>
    </source>
</evidence>
<keyword evidence="11" id="KW-0325">Glycoprotein</keyword>
<dbReference type="InterPro" id="IPR017761">
    <property type="entry name" value="Laccase"/>
</dbReference>
<accession>A0ABU6QN36</accession>
<dbReference type="PANTHER" id="PTHR11709">
    <property type="entry name" value="MULTI-COPPER OXIDASE"/>
    <property type="match status" value="1"/>
</dbReference>
<dbReference type="InterPro" id="IPR001117">
    <property type="entry name" value="Cu-oxidase_2nd"/>
</dbReference>
<comment type="subcellular location">
    <subcellularLocation>
        <location evidence="2 13">Secreted</location>
        <location evidence="2 13">Extracellular space</location>
        <location evidence="2 13">Apoplast</location>
    </subcellularLocation>
</comment>
<evidence type="ECO:0000259" key="15">
    <source>
        <dbReference type="Pfam" id="PF07731"/>
    </source>
</evidence>
<dbReference type="CDD" id="cd13875">
    <property type="entry name" value="CuRO_2_LCC_plant"/>
    <property type="match status" value="1"/>
</dbReference>
<evidence type="ECO:0000256" key="1">
    <source>
        <dbReference type="ARBA" id="ARBA00000349"/>
    </source>
</evidence>
<dbReference type="InterPro" id="IPR011707">
    <property type="entry name" value="Cu-oxidase-like_N"/>
</dbReference>
<proteinExistence type="inferred from homology"/>
<feature type="chain" id="PRO_5045007989" description="Laccase" evidence="13">
    <location>
        <begin position="25"/>
        <end position="575"/>
    </location>
</feature>
<evidence type="ECO:0000256" key="7">
    <source>
        <dbReference type="ARBA" id="ARBA00022723"/>
    </source>
</evidence>
<dbReference type="InterPro" id="IPR045087">
    <property type="entry name" value="Cu-oxidase_fam"/>
</dbReference>
<keyword evidence="5 13" id="KW-0052">Apoplast</keyword>
<evidence type="ECO:0000256" key="10">
    <source>
        <dbReference type="ARBA" id="ARBA00023008"/>
    </source>
</evidence>
<evidence type="ECO:0000256" key="9">
    <source>
        <dbReference type="ARBA" id="ARBA00023002"/>
    </source>
</evidence>
<dbReference type="InterPro" id="IPR008972">
    <property type="entry name" value="Cupredoxin"/>
</dbReference>
<dbReference type="NCBIfam" id="TIGR03389">
    <property type="entry name" value="laccase"/>
    <property type="match status" value="1"/>
</dbReference>
<organism evidence="17 18">
    <name type="scientific">Stylosanthes scabra</name>
    <dbReference type="NCBI Taxonomy" id="79078"/>
    <lineage>
        <taxon>Eukaryota</taxon>
        <taxon>Viridiplantae</taxon>
        <taxon>Streptophyta</taxon>
        <taxon>Embryophyta</taxon>
        <taxon>Tracheophyta</taxon>
        <taxon>Spermatophyta</taxon>
        <taxon>Magnoliopsida</taxon>
        <taxon>eudicotyledons</taxon>
        <taxon>Gunneridae</taxon>
        <taxon>Pentapetalae</taxon>
        <taxon>rosids</taxon>
        <taxon>fabids</taxon>
        <taxon>Fabales</taxon>
        <taxon>Fabaceae</taxon>
        <taxon>Papilionoideae</taxon>
        <taxon>50 kb inversion clade</taxon>
        <taxon>dalbergioids sensu lato</taxon>
        <taxon>Dalbergieae</taxon>
        <taxon>Pterocarpus clade</taxon>
        <taxon>Stylosanthes</taxon>
    </lineage>
</organism>
<dbReference type="InterPro" id="IPR033138">
    <property type="entry name" value="Cu_oxidase_CS"/>
</dbReference>
<dbReference type="PROSITE" id="PS00079">
    <property type="entry name" value="MULTICOPPER_OXIDASE1"/>
    <property type="match status" value="1"/>
</dbReference>
<comment type="catalytic activity">
    <reaction evidence="1 13">
        <text>4 hydroquinone + O2 = 4 benzosemiquinone + 2 H2O</text>
        <dbReference type="Rhea" id="RHEA:11276"/>
        <dbReference type="ChEBI" id="CHEBI:15377"/>
        <dbReference type="ChEBI" id="CHEBI:15379"/>
        <dbReference type="ChEBI" id="CHEBI:17594"/>
        <dbReference type="ChEBI" id="CHEBI:17977"/>
        <dbReference type="EC" id="1.10.3.2"/>
    </reaction>
</comment>
<comment type="function">
    <text evidence="13">Lignin degradation and detoxification of lignin-derived products.</text>
</comment>
<dbReference type="EMBL" id="JASCZI010000697">
    <property type="protein sequence ID" value="MED6113021.1"/>
    <property type="molecule type" value="Genomic_DNA"/>
</dbReference>
<dbReference type="Pfam" id="PF07731">
    <property type="entry name" value="Cu-oxidase_2"/>
    <property type="match status" value="1"/>
</dbReference>
<evidence type="ECO:0000256" key="12">
    <source>
        <dbReference type="ARBA" id="ARBA00023185"/>
    </source>
</evidence>